<dbReference type="Proteomes" id="UP001305414">
    <property type="component" value="Unassembled WGS sequence"/>
</dbReference>
<evidence type="ECO:0000313" key="1">
    <source>
        <dbReference type="EMBL" id="KAK5629194.1"/>
    </source>
</evidence>
<name>A0AAN7UX38_9PEZI</name>
<comment type="caution">
    <text evidence="1">The sequence shown here is derived from an EMBL/GenBank/DDBJ whole genome shotgun (WGS) entry which is preliminary data.</text>
</comment>
<reference evidence="1 2" key="1">
    <citation type="submission" date="2023-10" db="EMBL/GenBank/DDBJ databases">
        <title>Draft genome sequence of Xylaria bambusicola isolate GMP-LS, the root and basal stem rot pathogen of sugarcane in Indonesia.</title>
        <authorList>
            <person name="Selvaraj P."/>
            <person name="Muralishankar V."/>
            <person name="Muruganantham S."/>
            <person name="Sp S."/>
            <person name="Haryani S."/>
            <person name="Lau K.J.X."/>
            <person name="Naqvi N.I."/>
        </authorList>
    </citation>
    <scope>NUCLEOTIDE SEQUENCE [LARGE SCALE GENOMIC DNA]</scope>
    <source>
        <strain evidence="1">GMP-LS</strain>
    </source>
</reference>
<dbReference type="EMBL" id="JAWHQM010000010">
    <property type="protein sequence ID" value="KAK5629194.1"/>
    <property type="molecule type" value="Genomic_DNA"/>
</dbReference>
<keyword evidence="2" id="KW-1185">Reference proteome</keyword>
<protein>
    <submittedName>
        <fullName evidence="1">Uncharacterized protein</fullName>
    </submittedName>
</protein>
<organism evidence="1 2">
    <name type="scientific">Xylaria bambusicola</name>
    <dbReference type="NCBI Taxonomy" id="326684"/>
    <lineage>
        <taxon>Eukaryota</taxon>
        <taxon>Fungi</taxon>
        <taxon>Dikarya</taxon>
        <taxon>Ascomycota</taxon>
        <taxon>Pezizomycotina</taxon>
        <taxon>Sordariomycetes</taxon>
        <taxon>Xylariomycetidae</taxon>
        <taxon>Xylariales</taxon>
        <taxon>Xylariaceae</taxon>
        <taxon>Xylaria</taxon>
    </lineage>
</organism>
<sequence length="105" mass="11900">MVLIVLPALIPDIRRIYETYFSAFENDEMGSIIFKILFPQTIDEQFKEAHAVGTLQWWHGCDYQYTMKVVDTDTAEIIGMGLGDILVKPRTLKERENHGAPLAGG</sequence>
<proteinExistence type="predicted"/>
<accession>A0AAN7UX38</accession>
<gene>
    <name evidence="1" type="ORF">RRF57_004909</name>
</gene>
<dbReference type="AlphaFoldDB" id="A0AAN7UX38"/>
<evidence type="ECO:0000313" key="2">
    <source>
        <dbReference type="Proteomes" id="UP001305414"/>
    </source>
</evidence>